<evidence type="ECO:0000256" key="2">
    <source>
        <dbReference type="ARBA" id="ARBA00023125"/>
    </source>
</evidence>
<dbReference type="EMBL" id="VYRZ01000001">
    <property type="protein sequence ID" value="KAA9089165.1"/>
    <property type="molecule type" value="Genomic_DNA"/>
</dbReference>
<evidence type="ECO:0000313" key="6">
    <source>
        <dbReference type="Proteomes" id="UP000327039"/>
    </source>
</evidence>
<dbReference type="InterPro" id="IPR019888">
    <property type="entry name" value="Tscrpt_reg_AsnC-like"/>
</dbReference>
<keyword evidence="3" id="KW-0804">Transcription</keyword>
<keyword evidence="2" id="KW-0238">DNA-binding</keyword>
<dbReference type="PANTHER" id="PTHR30154">
    <property type="entry name" value="LEUCINE-RESPONSIVE REGULATORY PROTEIN"/>
    <property type="match status" value="1"/>
</dbReference>
<dbReference type="Gene3D" id="1.10.10.10">
    <property type="entry name" value="Winged helix-like DNA-binding domain superfamily/Winged helix DNA-binding domain"/>
    <property type="match status" value="1"/>
</dbReference>
<dbReference type="PROSITE" id="PS50956">
    <property type="entry name" value="HTH_ASNC_2"/>
    <property type="match status" value="1"/>
</dbReference>
<evidence type="ECO:0000256" key="1">
    <source>
        <dbReference type="ARBA" id="ARBA00023015"/>
    </source>
</evidence>
<dbReference type="SUPFAM" id="SSF46785">
    <property type="entry name" value="Winged helix' DNA-binding domain"/>
    <property type="match status" value="1"/>
</dbReference>
<gene>
    <name evidence="5" type="ORF">F6B42_01305</name>
</gene>
<dbReference type="Pfam" id="PF01037">
    <property type="entry name" value="AsnC_trans_reg"/>
    <property type="match status" value="1"/>
</dbReference>
<dbReference type="InterPro" id="IPR036390">
    <property type="entry name" value="WH_DNA-bd_sf"/>
</dbReference>
<keyword evidence="6" id="KW-1185">Reference proteome</keyword>
<accession>A0A5J5IWH0</accession>
<dbReference type="Gene3D" id="3.30.70.920">
    <property type="match status" value="1"/>
</dbReference>
<dbReference type="SMART" id="SM00344">
    <property type="entry name" value="HTH_ASNC"/>
    <property type="match status" value="1"/>
</dbReference>
<dbReference type="InterPro" id="IPR000485">
    <property type="entry name" value="AsnC-type_HTH_dom"/>
</dbReference>
<dbReference type="OrthoDB" id="9809462at2"/>
<reference evidence="6" key="1">
    <citation type="submission" date="2019-09" db="EMBL/GenBank/DDBJ databases">
        <title>Mumia zhuanghuii sp. nov. isolated from the intestinal contents of plateau pika (Ochotona curzoniae) in the Qinghai-Tibet plateau of China.</title>
        <authorList>
            <person name="Tian Z."/>
        </authorList>
    </citation>
    <scope>NUCLEOTIDE SEQUENCE [LARGE SCALE GENOMIC DNA]</scope>
    <source>
        <strain evidence="6">DSM 25564</strain>
    </source>
</reference>
<dbReference type="PRINTS" id="PR00033">
    <property type="entry name" value="HTHASNC"/>
</dbReference>
<proteinExistence type="predicted"/>
<evidence type="ECO:0000256" key="3">
    <source>
        <dbReference type="ARBA" id="ARBA00023163"/>
    </source>
</evidence>
<evidence type="ECO:0000259" key="4">
    <source>
        <dbReference type="PROSITE" id="PS50956"/>
    </source>
</evidence>
<keyword evidence="1" id="KW-0805">Transcription regulation</keyword>
<organism evidence="5 6">
    <name type="scientific">Microbacterium radiodurans</name>
    <dbReference type="NCBI Taxonomy" id="661398"/>
    <lineage>
        <taxon>Bacteria</taxon>
        <taxon>Bacillati</taxon>
        <taxon>Actinomycetota</taxon>
        <taxon>Actinomycetes</taxon>
        <taxon>Micrococcales</taxon>
        <taxon>Microbacteriaceae</taxon>
        <taxon>Microbacterium</taxon>
    </lineage>
</organism>
<sequence>MQPDDLRGLDSTDRRLLAALDIDPRRSTANLADMLGLARGTVHTRLERLKAMALRANSVRIAPEMLGYFTRAYVSLELSQGALDRVVDHLRSIPEVVETVAISGREDLMCEVLARDNDHLYEIGQRILAEAGVQRTVTSIVLREHISQRVRQLL</sequence>
<dbReference type="SUPFAM" id="SSF54909">
    <property type="entry name" value="Dimeric alpha+beta barrel"/>
    <property type="match status" value="1"/>
</dbReference>
<feature type="domain" description="HTH asnC-type" evidence="4">
    <location>
        <begin position="9"/>
        <end position="69"/>
    </location>
</feature>
<dbReference type="PANTHER" id="PTHR30154:SF34">
    <property type="entry name" value="TRANSCRIPTIONAL REGULATOR AZLB"/>
    <property type="match status" value="1"/>
</dbReference>
<evidence type="ECO:0000313" key="5">
    <source>
        <dbReference type="EMBL" id="KAA9089165.1"/>
    </source>
</evidence>
<dbReference type="Proteomes" id="UP000327039">
    <property type="component" value="Unassembled WGS sequence"/>
</dbReference>
<protein>
    <submittedName>
        <fullName evidence="5">Lrp/AsnC family transcriptional regulator</fullName>
    </submittedName>
</protein>
<name>A0A5J5IWH0_9MICO</name>
<dbReference type="RefSeq" id="WP_150417781.1">
    <property type="nucleotide sequence ID" value="NZ_VYRZ01000001.1"/>
</dbReference>
<dbReference type="GO" id="GO:0005829">
    <property type="term" value="C:cytosol"/>
    <property type="evidence" value="ECO:0007669"/>
    <property type="project" value="TreeGrafter"/>
</dbReference>
<dbReference type="InterPro" id="IPR019887">
    <property type="entry name" value="Tscrpt_reg_AsnC/Lrp_C"/>
</dbReference>
<dbReference type="InterPro" id="IPR036388">
    <property type="entry name" value="WH-like_DNA-bd_sf"/>
</dbReference>
<dbReference type="GO" id="GO:0043565">
    <property type="term" value="F:sequence-specific DNA binding"/>
    <property type="evidence" value="ECO:0007669"/>
    <property type="project" value="InterPro"/>
</dbReference>
<dbReference type="GO" id="GO:0043200">
    <property type="term" value="P:response to amino acid"/>
    <property type="evidence" value="ECO:0007669"/>
    <property type="project" value="TreeGrafter"/>
</dbReference>
<dbReference type="InterPro" id="IPR011008">
    <property type="entry name" value="Dimeric_a/b-barrel"/>
</dbReference>
<comment type="caution">
    <text evidence="5">The sequence shown here is derived from an EMBL/GenBank/DDBJ whole genome shotgun (WGS) entry which is preliminary data.</text>
</comment>
<dbReference type="AlphaFoldDB" id="A0A5J5IWH0"/>
<dbReference type="Pfam" id="PF13404">
    <property type="entry name" value="HTH_AsnC-type"/>
    <property type="match status" value="1"/>
</dbReference>